<dbReference type="PANTHER" id="PTHR46741:SF4">
    <property type="entry name" value="FINGER FYVE DOMAIN PROTEIN, PUTATIVE (DUF1666)-RELATED"/>
    <property type="match status" value="1"/>
</dbReference>
<name>A0ABD3D2L5_9LAMI</name>
<dbReference type="PANTHER" id="PTHR46741">
    <property type="entry name" value="OS09G0413600 PROTEIN"/>
    <property type="match status" value="1"/>
</dbReference>
<dbReference type="AlphaFoldDB" id="A0ABD3D2L5"/>
<dbReference type="InterPro" id="IPR012870">
    <property type="entry name" value="DUF1666"/>
</dbReference>
<evidence type="ECO:0000313" key="2">
    <source>
        <dbReference type="EMBL" id="KAL3636243.1"/>
    </source>
</evidence>
<keyword evidence="1" id="KW-0472">Membrane</keyword>
<dbReference type="Proteomes" id="UP001632038">
    <property type="component" value="Unassembled WGS sequence"/>
</dbReference>
<evidence type="ECO:0000313" key="3">
    <source>
        <dbReference type="Proteomes" id="UP001632038"/>
    </source>
</evidence>
<feature type="transmembrane region" description="Helical" evidence="1">
    <location>
        <begin position="38"/>
        <end position="57"/>
    </location>
</feature>
<protein>
    <submittedName>
        <fullName evidence="2">Uncharacterized protein</fullName>
    </submittedName>
</protein>
<evidence type="ECO:0000256" key="1">
    <source>
        <dbReference type="SAM" id="Phobius"/>
    </source>
</evidence>
<keyword evidence="1" id="KW-0812">Transmembrane</keyword>
<dbReference type="EMBL" id="JAVIJP010000027">
    <property type="protein sequence ID" value="KAL3636243.1"/>
    <property type="molecule type" value="Genomic_DNA"/>
</dbReference>
<keyword evidence="1" id="KW-1133">Transmembrane helix</keyword>
<comment type="caution">
    <text evidence="2">The sequence shown here is derived from an EMBL/GenBank/DDBJ whole genome shotgun (WGS) entry which is preliminary data.</text>
</comment>
<gene>
    <name evidence="2" type="ORF">CASFOL_020790</name>
</gene>
<sequence length="571" mass="66426">MFFWAQSNYAQIPVYYKVAHQLFDCLPKLMFDFSNNCWAFVYSLIIKILVFIYKYMYRSKYGVIEEKGSNFSANRSQKDNKVISNNSKTVLSSGVAEKENSDEDIAKTEDSVFISTKCQSISSKDVIRYLEEPKIEKLSVREMFVGSSEVLFSSDQQNLEKKSVQFDEEPNCLSFRFNLYKRIPETEDIISISNQETDAYNKEEVFEEIEKLSSMGSNDFSYQVEFFPFTQFSTVDENQESGYGKDEKIDLIDETLNFEGFSDDEYLEFEPRCDSLTLIITKDEGLKEQNISGEGENFLNFDSDSFSNSDKEDVLWEHQSLVRQMKTELKNCRIGGLPTISEECESSKIVSDLKPLKIDHKIEYKDVMDEIQKFHKSYSEKMRKLDILNYQTLHAISFLQLKDSEVFTSDDCLKANKKIREERDGIPLEFLVGIIRESMMIFRDFVFADKKAINVVVNGSHGTKIDLQESQKSELLVDIISNLQKKDRKIREHVKSRNCIVKKLKKYQSSRSGDDDIELLTSHTDLRLISRVLSMSRLTMYQLVWCQDKLNNISFVSRKVYVEPSFLLFPC</sequence>
<keyword evidence="3" id="KW-1185">Reference proteome</keyword>
<proteinExistence type="predicted"/>
<accession>A0ABD3D2L5</accession>
<organism evidence="2 3">
    <name type="scientific">Castilleja foliolosa</name>
    <dbReference type="NCBI Taxonomy" id="1961234"/>
    <lineage>
        <taxon>Eukaryota</taxon>
        <taxon>Viridiplantae</taxon>
        <taxon>Streptophyta</taxon>
        <taxon>Embryophyta</taxon>
        <taxon>Tracheophyta</taxon>
        <taxon>Spermatophyta</taxon>
        <taxon>Magnoliopsida</taxon>
        <taxon>eudicotyledons</taxon>
        <taxon>Gunneridae</taxon>
        <taxon>Pentapetalae</taxon>
        <taxon>asterids</taxon>
        <taxon>lamiids</taxon>
        <taxon>Lamiales</taxon>
        <taxon>Orobanchaceae</taxon>
        <taxon>Pedicularideae</taxon>
        <taxon>Castillejinae</taxon>
        <taxon>Castilleja</taxon>
    </lineage>
</organism>
<dbReference type="Pfam" id="PF07891">
    <property type="entry name" value="DUF1666"/>
    <property type="match status" value="1"/>
</dbReference>
<reference evidence="3" key="1">
    <citation type="journal article" date="2024" name="IScience">
        <title>Strigolactones Initiate the Formation of Haustorium-like Structures in Castilleja.</title>
        <authorList>
            <person name="Buerger M."/>
            <person name="Peterson D."/>
            <person name="Chory J."/>
        </authorList>
    </citation>
    <scope>NUCLEOTIDE SEQUENCE [LARGE SCALE GENOMIC DNA]</scope>
</reference>